<accession>X1J586</accession>
<sequence length="46" mass="5475">MRFYTQQHQFYCGIDHHTRTMYVCIMDNEGKVLTHKNIATTAEDLI</sequence>
<evidence type="ECO:0000313" key="1">
    <source>
        <dbReference type="EMBL" id="GAH76670.1"/>
    </source>
</evidence>
<feature type="non-terminal residue" evidence="1">
    <location>
        <position position="46"/>
    </location>
</feature>
<organism evidence="1">
    <name type="scientific">marine sediment metagenome</name>
    <dbReference type="NCBI Taxonomy" id="412755"/>
    <lineage>
        <taxon>unclassified sequences</taxon>
        <taxon>metagenomes</taxon>
        <taxon>ecological metagenomes</taxon>
    </lineage>
</organism>
<dbReference type="EMBL" id="BARU01041555">
    <property type="protein sequence ID" value="GAH76670.1"/>
    <property type="molecule type" value="Genomic_DNA"/>
</dbReference>
<protein>
    <submittedName>
        <fullName evidence="1">Uncharacterized protein</fullName>
    </submittedName>
</protein>
<proteinExistence type="predicted"/>
<reference evidence="1" key="1">
    <citation type="journal article" date="2014" name="Front. Microbiol.">
        <title>High frequency of phylogenetically diverse reductive dehalogenase-homologous genes in deep subseafloor sedimentary metagenomes.</title>
        <authorList>
            <person name="Kawai M."/>
            <person name="Futagami T."/>
            <person name="Toyoda A."/>
            <person name="Takaki Y."/>
            <person name="Nishi S."/>
            <person name="Hori S."/>
            <person name="Arai W."/>
            <person name="Tsubouchi T."/>
            <person name="Morono Y."/>
            <person name="Uchiyama I."/>
            <person name="Ito T."/>
            <person name="Fujiyama A."/>
            <person name="Inagaki F."/>
            <person name="Takami H."/>
        </authorList>
    </citation>
    <scope>NUCLEOTIDE SEQUENCE</scope>
    <source>
        <strain evidence="1">Expedition CK06-06</strain>
    </source>
</reference>
<name>X1J586_9ZZZZ</name>
<dbReference type="AlphaFoldDB" id="X1J586"/>
<gene>
    <name evidence="1" type="ORF">S03H2_64044</name>
</gene>
<comment type="caution">
    <text evidence="1">The sequence shown here is derived from an EMBL/GenBank/DDBJ whole genome shotgun (WGS) entry which is preliminary data.</text>
</comment>